<name>A0AAW2WVF5_9LAMI</name>
<dbReference type="InterPro" id="IPR052343">
    <property type="entry name" value="Retrotransposon-Effector_Assoc"/>
</dbReference>
<dbReference type="PANTHER" id="PTHR46890:SF48">
    <property type="entry name" value="RNA-DIRECTED DNA POLYMERASE"/>
    <property type="match status" value="1"/>
</dbReference>
<dbReference type="Pfam" id="PF00078">
    <property type="entry name" value="RVT_1"/>
    <property type="match status" value="1"/>
</dbReference>
<dbReference type="Gene3D" id="3.60.10.10">
    <property type="entry name" value="Endonuclease/exonuclease/phosphatase"/>
    <property type="match status" value="1"/>
</dbReference>
<comment type="caution">
    <text evidence="3">The sequence shown here is derived from an EMBL/GenBank/DDBJ whole genome shotgun (WGS) entry which is preliminary data.</text>
</comment>
<dbReference type="SUPFAM" id="SSF56672">
    <property type="entry name" value="DNA/RNA polymerases"/>
    <property type="match status" value="1"/>
</dbReference>
<evidence type="ECO:0000259" key="2">
    <source>
        <dbReference type="Pfam" id="PF00078"/>
    </source>
</evidence>
<feature type="transmembrane region" description="Helical" evidence="1">
    <location>
        <begin position="225"/>
        <end position="242"/>
    </location>
</feature>
<feature type="domain" description="Reverse transcriptase" evidence="2">
    <location>
        <begin position="109"/>
        <end position="307"/>
    </location>
</feature>
<keyword evidence="1" id="KW-1133">Transmembrane helix</keyword>
<accession>A0AAW2WVF5</accession>
<keyword evidence="1" id="KW-0472">Membrane</keyword>
<dbReference type="SUPFAM" id="SSF56219">
    <property type="entry name" value="DNase I-like"/>
    <property type="match status" value="1"/>
</dbReference>
<dbReference type="InterPro" id="IPR043502">
    <property type="entry name" value="DNA/RNA_pol_sf"/>
</dbReference>
<evidence type="ECO:0000313" key="3">
    <source>
        <dbReference type="EMBL" id="KAL0445418.1"/>
    </source>
</evidence>
<sequence>MLDMSEVCGASGDIRAAMEDFHSCILQTGLITLPVPGEIFTWHNYSDNNRSLWKRLDRIMVNDQWLSRWPDSHYFSLMPHTSDHSPLILQGDASTHRQVNTTLLALIPKVQAPSTVAGFRPISCCNILYKAITKMLVQRTRLVLDLIISLTQNAFVPGRSIGDNILLAQELFTGYNQKQLPPRGPLKVDLRKAYDIVEWNFFLAALHLVGFLVIFIHWIEECVTTATFSICVNGSAYGFFMGARCLHKGDPMSAYFFVLIMEVLSLIFQQLIEKDSWFAYHWRCSQIRLFQLCFVDDILLFFKMEMQSVRLFWKGL</sequence>
<evidence type="ECO:0000256" key="1">
    <source>
        <dbReference type="SAM" id="Phobius"/>
    </source>
</evidence>
<feature type="transmembrane region" description="Helical" evidence="1">
    <location>
        <begin position="199"/>
        <end position="219"/>
    </location>
</feature>
<reference evidence="3" key="1">
    <citation type="submission" date="2020-06" db="EMBL/GenBank/DDBJ databases">
        <authorList>
            <person name="Li T."/>
            <person name="Hu X."/>
            <person name="Zhang T."/>
            <person name="Song X."/>
            <person name="Zhang H."/>
            <person name="Dai N."/>
            <person name="Sheng W."/>
            <person name="Hou X."/>
            <person name="Wei L."/>
        </authorList>
    </citation>
    <scope>NUCLEOTIDE SEQUENCE</scope>
    <source>
        <strain evidence="3">KEN1</strain>
        <tissue evidence="3">Leaf</tissue>
    </source>
</reference>
<dbReference type="CDD" id="cd01650">
    <property type="entry name" value="RT_nLTR_like"/>
    <property type="match status" value="1"/>
</dbReference>
<dbReference type="AlphaFoldDB" id="A0AAW2WVF5"/>
<keyword evidence="1" id="KW-0812">Transmembrane</keyword>
<feature type="transmembrane region" description="Helical" evidence="1">
    <location>
        <begin position="254"/>
        <end position="272"/>
    </location>
</feature>
<gene>
    <name evidence="3" type="ORF">Slati_2264500</name>
</gene>
<organism evidence="3">
    <name type="scientific">Sesamum latifolium</name>
    <dbReference type="NCBI Taxonomy" id="2727402"/>
    <lineage>
        <taxon>Eukaryota</taxon>
        <taxon>Viridiplantae</taxon>
        <taxon>Streptophyta</taxon>
        <taxon>Embryophyta</taxon>
        <taxon>Tracheophyta</taxon>
        <taxon>Spermatophyta</taxon>
        <taxon>Magnoliopsida</taxon>
        <taxon>eudicotyledons</taxon>
        <taxon>Gunneridae</taxon>
        <taxon>Pentapetalae</taxon>
        <taxon>asterids</taxon>
        <taxon>lamiids</taxon>
        <taxon>Lamiales</taxon>
        <taxon>Pedaliaceae</taxon>
        <taxon>Sesamum</taxon>
    </lineage>
</organism>
<dbReference type="InterPro" id="IPR000477">
    <property type="entry name" value="RT_dom"/>
</dbReference>
<protein>
    <recommendedName>
        <fullName evidence="2">Reverse transcriptase domain-containing protein</fullName>
    </recommendedName>
</protein>
<proteinExistence type="predicted"/>
<reference evidence="3" key="2">
    <citation type="journal article" date="2024" name="Plant">
        <title>Genomic evolution and insights into agronomic trait innovations of Sesamum species.</title>
        <authorList>
            <person name="Miao H."/>
            <person name="Wang L."/>
            <person name="Qu L."/>
            <person name="Liu H."/>
            <person name="Sun Y."/>
            <person name="Le M."/>
            <person name="Wang Q."/>
            <person name="Wei S."/>
            <person name="Zheng Y."/>
            <person name="Lin W."/>
            <person name="Duan Y."/>
            <person name="Cao H."/>
            <person name="Xiong S."/>
            <person name="Wang X."/>
            <person name="Wei L."/>
            <person name="Li C."/>
            <person name="Ma Q."/>
            <person name="Ju M."/>
            <person name="Zhao R."/>
            <person name="Li G."/>
            <person name="Mu C."/>
            <person name="Tian Q."/>
            <person name="Mei H."/>
            <person name="Zhang T."/>
            <person name="Gao T."/>
            <person name="Zhang H."/>
        </authorList>
    </citation>
    <scope>NUCLEOTIDE SEQUENCE</scope>
    <source>
        <strain evidence="3">KEN1</strain>
    </source>
</reference>
<dbReference type="InterPro" id="IPR036691">
    <property type="entry name" value="Endo/exonu/phosph_ase_sf"/>
</dbReference>
<dbReference type="EMBL" id="JACGWN010000007">
    <property type="protein sequence ID" value="KAL0445418.1"/>
    <property type="molecule type" value="Genomic_DNA"/>
</dbReference>
<dbReference type="PANTHER" id="PTHR46890">
    <property type="entry name" value="NON-LTR RETROLELEMENT REVERSE TRANSCRIPTASE-LIKE PROTEIN-RELATED"/>
    <property type="match status" value="1"/>
</dbReference>